<dbReference type="Pfam" id="PF23570">
    <property type="entry name" value="PHD_P300"/>
    <property type="match status" value="1"/>
</dbReference>
<dbReference type="Proteomes" id="UP000663836">
    <property type="component" value="Unassembled WGS sequence"/>
</dbReference>
<dbReference type="GO" id="GO:0005634">
    <property type="term" value="C:nucleus"/>
    <property type="evidence" value="ECO:0007669"/>
    <property type="project" value="UniProtKB-SubCell"/>
</dbReference>
<dbReference type="GO" id="GO:0005667">
    <property type="term" value="C:transcription regulator complex"/>
    <property type="evidence" value="ECO:0007669"/>
    <property type="project" value="TreeGrafter"/>
</dbReference>
<dbReference type="InterPro" id="IPR013178">
    <property type="entry name" value="Histone_AcTrfase_Rtt109/CBP"/>
</dbReference>
<evidence type="ECO:0000313" key="12">
    <source>
        <dbReference type="EMBL" id="CAF4323727.1"/>
    </source>
</evidence>
<evidence type="ECO:0000256" key="4">
    <source>
        <dbReference type="ARBA" id="ARBA00022679"/>
    </source>
</evidence>
<dbReference type="Gene3D" id="2.10.110.40">
    <property type="match status" value="1"/>
</dbReference>
<evidence type="ECO:0000256" key="1">
    <source>
        <dbReference type="ARBA" id="ARBA00002581"/>
    </source>
</evidence>
<evidence type="ECO:0000256" key="9">
    <source>
        <dbReference type="ARBA" id="ARBA00048017"/>
    </source>
</evidence>
<evidence type="ECO:0000256" key="7">
    <source>
        <dbReference type="ARBA" id="ARBA00023163"/>
    </source>
</evidence>
<feature type="domain" description="CREB-binding protein/p300 atypical RING" evidence="10">
    <location>
        <begin position="11"/>
        <end position="50"/>
    </location>
</feature>
<comment type="catalytic activity">
    <reaction evidence="9">
        <text>L-lysyl-[protein] + acetyl-CoA = N(6)-acetyl-L-lysyl-[protein] + CoA + H(+)</text>
        <dbReference type="Rhea" id="RHEA:45948"/>
        <dbReference type="Rhea" id="RHEA-COMP:9752"/>
        <dbReference type="Rhea" id="RHEA-COMP:10731"/>
        <dbReference type="ChEBI" id="CHEBI:15378"/>
        <dbReference type="ChEBI" id="CHEBI:29969"/>
        <dbReference type="ChEBI" id="CHEBI:57287"/>
        <dbReference type="ChEBI" id="CHEBI:57288"/>
        <dbReference type="ChEBI" id="CHEBI:61930"/>
        <dbReference type="EC" id="2.3.1.48"/>
    </reaction>
</comment>
<reference evidence="12" key="1">
    <citation type="submission" date="2021-02" db="EMBL/GenBank/DDBJ databases">
        <authorList>
            <person name="Nowell W R."/>
        </authorList>
    </citation>
    <scope>NUCLEOTIDE SEQUENCE</scope>
</reference>
<evidence type="ECO:0000256" key="2">
    <source>
        <dbReference type="ARBA" id="ARBA00004123"/>
    </source>
</evidence>
<dbReference type="GO" id="GO:0000123">
    <property type="term" value="C:histone acetyltransferase complex"/>
    <property type="evidence" value="ECO:0007669"/>
    <property type="project" value="TreeGrafter"/>
</dbReference>
<dbReference type="GO" id="GO:0045944">
    <property type="term" value="P:positive regulation of transcription by RNA polymerase II"/>
    <property type="evidence" value="ECO:0007669"/>
    <property type="project" value="TreeGrafter"/>
</dbReference>
<gene>
    <name evidence="12" type="ORF">JBS370_LOCUS41102</name>
</gene>
<comment type="subcellular location">
    <subcellularLocation>
        <location evidence="2">Nucleus</location>
    </subcellularLocation>
</comment>
<dbReference type="GO" id="GO:0004402">
    <property type="term" value="F:histone acetyltransferase activity"/>
    <property type="evidence" value="ECO:0007669"/>
    <property type="project" value="InterPro"/>
</dbReference>
<dbReference type="InterPro" id="IPR038547">
    <property type="entry name" value="RING_CBP-p300_sf"/>
</dbReference>
<keyword evidence="7" id="KW-0804">Transcription</keyword>
<dbReference type="Pfam" id="PF06001">
    <property type="entry name" value="RING_CBP-p300"/>
    <property type="match status" value="1"/>
</dbReference>
<dbReference type="InterPro" id="IPR013083">
    <property type="entry name" value="Znf_RING/FYVE/PHD"/>
</dbReference>
<dbReference type="InterPro" id="IPR010303">
    <property type="entry name" value="RING_CBP-p300"/>
</dbReference>
<evidence type="ECO:0000313" key="13">
    <source>
        <dbReference type="Proteomes" id="UP000663836"/>
    </source>
</evidence>
<feature type="domain" description="Histone acetyltransferase p300/CREBBP PHD" evidence="11">
    <location>
        <begin position="108"/>
        <end position="143"/>
    </location>
</feature>
<evidence type="ECO:0000259" key="10">
    <source>
        <dbReference type="Pfam" id="PF06001"/>
    </source>
</evidence>
<dbReference type="PANTHER" id="PTHR13808:SF1">
    <property type="entry name" value="HISTONE ACETYLTRANSFERASE"/>
    <property type="match status" value="1"/>
</dbReference>
<protein>
    <recommendedName>
        <fullName evidence="3">histone acetyltransferase</fullName>
        <ecNumber evidence="3">2.3.1.48</ecNumber>
    </recommendedName>
</protein>
<dbReference type="EC" id="2.3.1.48" evidence="3"/>
<dbReference type="SUPFAM" id="SSF57903">
    <property type="entry name" value="FYVE/PHD zinc finger"/>
    <property type="match status" value="1"/>
</dbReference>
<feature type="non-terminal residue" evidence="12">
    <location>
        <position position="167"/>
    </location>
</feature>
<proteinExistence type="predicted"/>
<organism evidence="12 13">
    <name type="scientific">Rotaria sordida</name>
    <dbReference type="NCBI Taxonomy" id="392033"/>
    <lineage>
        <taxon>Eukaryota</taxon>
        <taxon>Metazoa</taxon>
        <taxon>Spiralia</taxon>
        <taxon>Gnathifera</taxon>
        <taxon>Rotifera</taxon>
        <taxon>Eurotatoria</taxon>
        <taxon>Bdelloidea</taxon>
        <taxon>Philodinida</taxon>
        <taxon>Philodinidae</taxon>
        <taxon>Rotaria</taxon>
    </lineage>
</organism>
<accession>A0A820J9L1</accession>
<dbReference type="GO" id="GO:0003713">
    <property type="term" value="F:transcription coactivator activity"/>
    <property type="evidence" value="ECO:0007669"/>
    <property type="project" value="TreeGrafter"/>
</dbReference>
<sequence length="167" mass="19570">MHRFVQSIDPVLKELGYCCGQQYIYVPSPMLCYGKQQCCEISRYSSYYYYNNPDPSQFNLSNDVYRFCSTCFNSIKTESIFIGDDPTQTLVEIPKKLFLLAINNKEKPEIMIDCIVCVRRWHQVCALHLDQIWSEGFICNTCIYQYNIKRKKNCYIAQKLIATDLSS</sequence>
<keyword evidence="8" id="KW-0539">Nucleus</keyword>
<name>A0A820J9L1_9BILA</name>
<dbReference type="GO" id="GO:0031490">
    <property type="term" value="F:chromatin DNA binding"/>
    <property type="evidence" value="ECO:0007669"/>
    <property type="project" value="TreeGrafter"/>
</dbReference>
<evidence type="ECO:0000256" key="6">
    <source>
        <dbReference type="ARBA" id="ARBA00023015"/>
    </source>
</evidence>
<evidence type="ECO:0000256" key="5">
    <source>
        <dbReference type="ARBA" id="ARBA00022853"/>
    </source>
</evidence>
<keyword evidence="6" id="KW-0805">Transcription regulation</keyword>
<comment type="caution">
    <text evidence="12">The sequence shown here is derived from an EMBL/GenBank/DDBJ whole genome shotgun (WGS) entry which is preliminary data.</text>
</comment>
<dbReference type="PANTHER" id="PTHR13808">
    <property type="entry name" value="CBP/P300-RELATED"/>
    <property type="match status" value="1"/>
</dbReference>
<keyword evidence="4" id="KW-0808">Transferase</keyword>
<dbReference type="Gene3D" id="3.30.40.10">
    <property type="entry name" value="Zinc/RING finger domain, C3HC4 (zinc finger)"/>
    <property type="match status" value="1"/>
</dbReference>
<dbReference type="InterPro" id="IPR056484">
    <property type="entry name" value="PHD_P300"/>
</dbReference>
<comment type="function">
    <text evidence="1">Acetyltransferase enzyme. Acetylates histones, giving a specific tag for transcriptional activation.</text>
</comment>
<evidence type="ECO:0000256" key="8">
    <source>
        <dbReference type="ARBA" id="ARBA00023242"/>
    </source>
</evidence>
<evidence type="ECO:0000259" key="11">
    <source>
        <dbReference type="Pfam" id="PF23570"/>
    </source>
</evidence>
<dbReference type="CDD" id="cd15557">
    <property type="entry name" value="PHD_CBP_p300"/>
    <property type="match status" value="1"/>
</dbReference>
<keyword evidence="5" id="KW-0156">Chromatin regulator</keyword>
<evidence type="ECO:0000256" key="3">
    <source>
        <dbReference type="ARBA" id="ARBA00013184"/>
    </source>
</evidence>
<dbReference type="AlphaFoldDB" id="A0A820J9L1"/>
<dbReference type="InterPro" id="IPR011011">
    <property type="entry name" value="Znf_FYVE_PHD"/>
</dbReference>
<dbReference type="EMBL" id="CAJOBD010042324">
    <property type="protein sequence ID" value="CAF4323727.1"/>
    <property type="molecule type" value="Genomic_DNA"/>
</dbReference>